<dbReference type="STRING" id="360910.BAV2138"/>
<dbReference type="EMBL" id="AM167904">
    <property type="protein sequence ID" value="CAJ49748.1"/>
    <property type="molecule type" value="Genomic_DNA"/>
</dbReference>
<dbReference type="Proteomes" id="UP000001977">
    <property type="component" value="Chromosome"/>
</dbReference>
<feature type="region of interest" description="Disordered" evidence="1">
    <location>
        <begin position="1"/>
        <end position="47"/>
    </location>
</feature>
<evidence type="ECO:0000313" key="2">
    <source>
        <dbReference type="EMBL" id="CAJ49748.1"/>
    </source>
</evidence>
<reference evidence="2 3" key="1">
    <citation type="journal article" date="2006" name="J. Bacteriol.">
        <title>Comparison of the genome sequence of the poultry pathogen Bordetella avium with those of B. bronchiseptica, B. pertussis, and B. parapertussis reveals extensive diversity in surface structures associated with host interaction.</title>
        <authorList>
            <person name="Sebaihia M."/>
            <person name="Preston A."/>
            <person name="Maskell D.J."/>
            <person name="Kuzmiak H."/>
            <person name="Connell T.D."/>
            <person name="King N.D."/>
            <person name="Orndorff P.E."/>
            <person name="Miyamoto D.M."/>
            <person name="Thomson N.R."/>
            <person name="Harris D."/>
            <person name="Goble A."/>
            <person name="Lord A."/>
            <person name="Murphy L."/>
            <person name="Quail M.A."/>
            <person name="Rutter S."/>
            <person name="Squares R."/>
            <person name="Squares S."/>
            <person name="Woodward J."/>
            <person name="Parkhill J."/>
            <person name="Temple L.M."/>
        </authorList>
    </citation>
    <scope>NUCLEOTIDE SEQUENCE [LARGE SCALE GENOMIC DNA]</scope>
    <source>
        <strain evidence="2 3">197N</strain>
    </source>
</reference>
<dbReference type="KEGG" id="bav:BAV2138"/>
<dbReference type="AlphaFoldDB" id="Q2KZ85"/>
<feature type="compositionally biased region" description="Polar residues" evidence="1">
    <location>
        <begin position="32"/>
        <end position="47"/>
    </location>
</feature>
<protein>
    <submittedName>
        <fullName evidence="2">Tyrosine recombinase</fullName>
    </submittedName>
</protein>
<gene>
    <name evidence="2" type="ordered locus">BAV2138</name>
</gene>
<evidence type="ECO:0000313" key="3">
    <source>
        <dbReference type="Proteomes" id="UP000001977"/>
    </source>
</evidence>
<sequence length="47" mass="4845">VAAGPQERAGRDVPFGVTRGTPAGEYLRDGKQQNLGADTASANTCQI</sequence>
<keyword evidence="3" id="KW-1185">Reference proteome</keyword>
<name>Q2KZ85_BORA1</name>
<dbReference type="HOGENOM" id="CLU_3176791_0_0_4"/>
<proteinExistence type="predicted"/>
<feature type="non-terminal residue" evidence="2">
    <location>
        <position position="1"/>
    </location>
</feature>
<evidence type="ECO:0000256" key="1">
    <source>
        <dbReference type="SAM" id="MobiDB-lite"/>
    </source>
</evidence>
<organism evidence="2 3">
    <name type="scientific">Bordetella avium (strain 197N)</name>
    <dbReference type="NCBI Taxonomy" id="360910"/>
    <lineage>
        <taxon>Bacteria</taxon>
        <taxon>Pseudomonadati</taxon>
        <taxon>Pseudomonadota</taxon>
        <taxon>Betaproteobacteria</taxon>
        <taxon>Burkholderiales</taxon>
        <taxon>Alcaligenaceae</taxon>
        <taxon>Bordetella</taxon>
    </lineage>
</organism>
<accession>Q2KZ85</accession>